<sequence>MKLHADTASALNTITAYDVNYLEINQQRYPHSLFLHPRHLESWAVQHLDQLAPDSLDYLADTPFSFPLEVILLGTGRRQRFPHPRLLSRLHALQVGVEIMDTQAACRTYNILMSEGRQVAAALILESDPTA</sequence>
<dbReference type="InterPro" id="IPR007523">
    <property type="entry name" value="NDUFAF3/AAMDC"/>
</dbReference>
<evidence type="ECO:0000313" key="2">
    <source>
        <dbReference type="Proteomes" id="UP000252357"/>
    </source>
</evidence>
<dbReference type="OrthoDB" id="9800373at2"/>
<dbReference type="Gene3D" id="3.40.1230.10">
    <property type="entry name" value="MTH938-like"/>
    <property type="match status" value="1"/>
</dbReference>
<dbReference type="Pfam" id="PF04430">
    <property type="entry name" value="DUF498"/>
    <property type="match status" value="1"/>
</dbReference>
<proteinExistence type="predicted"/>
<gene>
    <name evidence="1" type="ORF">DU000_01300</name>
</gene>
<dbReference type="InterPro" id="IPR036748">
    <property type="entry name" value="MTH938-like_sf"/>
</dbReference>
<dbReference type="PANTHER" id="PTHR21192">
    <property type="entry name" value="NUCLEAR PROTEIN E3-3"/>
    <property type="match status" value="1"/>
</dbReference>
<dbReference type="Proteomes" id="UP000252357">
    <property type="component" value="Unassembled WGS sequence"/>
</dbReference>
<comment type="caution">
    <text evidence="1">The sequence shown here is derived from an EMBL/GenBank/DDBJ whole genome shotgun (WGS) entry which is preliminary data.</text>
</comment>
<organism evidence="1 2">
    <name type="scientific">Parvibium lacunae</name>
    <dbReference type="NCBI Taxonomy" id="1888893"/>
    <lineage>
        <taxon>Bacteria</taxon>
        <taxon>Pseudomonadati</taxon>
        <taxon>Pseudomonadota</taxon>
        <taxon>Betaproteobacteria</taxon>
        <taxon>Burkholderiales</taxon>
        <taxon>Alcaligenaceae</taxon>
        <taxon>Parvibium</taxon>
    </lineage>
</organism>
<dbReference type="PANTHER" id="PTHR21192:SF2">
    <property type="entry name" value="NADH DEHYDROGENASE [UBIQUINONE] 1 ALPHA SUBCOMPLEX ASSEMBLY FACTOR 3"/>
    <property type="match status" value="1"/>
</dbReference>
<evidence type="ECO:0008006" key="3">
    <source>
        <dbReference type="Google" id="ProtNLM"/>
    </source>
</evidence>
<evidence type="ECO:0000313" key="1">
    <source>
        <dbReference type="EMBL" id="RCS59399.1"/>
    </source>
</evidence>
<dbReference type="CDD" id="cd05560">
    <property type="entry name" value="Xcc1710_like"/>
    <property type="match status" value="1"/>
</dbReference>
<protein>
    <recommendedName>
        <fullName evidence="3">Xcc1710-like domain-containing protein</fullName>
    </recommendedName>
</protein>
<dbReference type="RefSeq" id="WP_114401550.1">
    <property type="nucleotide sequence ID" value="NZ_QPGB01000001.1"/>
</dbReference>
<dbReference type="AlphaFoldDB" id="A0A368L835"/>
<dbReference type="EMBL" id="QPGB01000001">
    <property type="protein sequence ID" value="RCS59399.1"/>
    <property type="molecule type" value="Genomic_DNA"/>
</dbReference>
<name>A0A368L835_9BURK</name>
<dbReference type="SUPFAM" id="SSF64076">
    <property type="entry name" value="MTH938-like"/>
    <property type="match status" value="1"/>
</dbReference>
<accession>A0A368L835</accession>
<reference evidence="1 2" key="1">
    <citation type="journal article" date="2018" name="Int. J. Syst. Evol. Microbiol.">
        <title>Parvibium lacunae gen. nov., sp. nov., a new member of the family Alcaligenaceae isolated from a freshwater pond.</title>
        <authorList>
            <person name="Chen W.M."/>
            <person name="Xie P.B."/>
            <person name="Hsu M.Y."/>
            <person name="Sheu S.Y."/>
        </authorList>
    </citation>
    <scope>NUCLEOTIDE SEQUENCE [LARGE SCALE GENOMIC DNA]</scope>
    <source>
        <strain evidence="1 2">KMB9</strain>
    </source>
</reference>
<keyword evidence="2" id="KW-1185">Reference proteome</keyword>